<evidence type="ECO:0000259" key="1">
    <source>
        <dbReference type="Pfam" id="PF12867"/>
    </source>
</evidence>
<gene>
    <name evidence="2" type="ORF">CLV51_107192</name>
</gene>
<dbReference type="SUPFAM" id="SSF109854">
    <property type="entry name" value="DinB/YfiT-like putative metalloenzymes"/>
    <property type="match status" value="1"/>
</dbReference>
<dbReference type="EMBL" id="PYAW01000007">
    <property type="protein sequence ID" value="PSL43880.1"/>
    <property type="molecule type" value="Genomic_DNA"/>
</dbReference>
<dbReference type="Pfam" id="PF12867">
    <property type="entry name" value="DinB_2"/>
    <property type="match status" value="1"/>
</dbReference>
<dbReference type="Gene3D" id="1.20.120.450">
    <property type="entry name" value="dinb family like domain"/>
    <property type="match status" value="1"/>
</dbReference>
<evidence type="ECO:0000313" key="3">
    <source>
        <dbReference type="Proteomes" id="UP000240971"/>
    </source>
</evidence>
<dbReference type="OrthoDB" id="1431064at2"/>
<name>A0A2P8HCC1_CHINA</name>
<keyword evidence="3" id="KW-1185">Reference proteome</keyword>
<dbReference type="AlphaFoldDB" id="A0A2P8HCC1"/>
<organism evidence="2 3">
    <name type="scientific">Chitinophaga niastensis</name>
    <dbReference type="NCBI Taxonomy" id="536980"/>
    <lineage>
        <taxon>Bacteria</taxon>
        <taxon>Pseudomonadati</taxon>
        <taxon>Bacteroidota</taxon>
        <taxon>Chitinophagia</taxon>
        <taxon>Chitinophagales</taxon>
        <taxon>Chitinophagaceae</taxon>
        <taxon>Chitinophaga</taxon>
    </lineage>
</organism>
<dbReference type="InterPro" id="IPR024775">
    <property type="entry name" value="DinB-like"/>
</dbReference>
<sequence length="171" mass="20256">MELLKWADFQFHFGFRKEYFPFFIERLHATAARLEEMTVLIQEEMLEEKEPGHWSVKENIGHLIDIESLHEGRVEDLLQGYDLRAADMQNKKTTEAHYNQFPIGELLHHFREVRGAYIQKLLSIDPDLLDKKGLHPRLQQQVSLVDLLYFVGEHDNYHLTVIAQLIARYNK</sequence>
<comment type="caution">
    <text evidence="2">The sequence shown here is derived from an EMBL/GenBank/DDBJ whole genome shotgun (WGS) entry which is preliminary data.</text>
</comment>
<accession>A0A2P8HCC1</accession>
<evidence type="ECO:0000313" key="2">
    <source>
        <dbReference type="EMBL" id="PSL43880.1"/>
    </source>
</evidence>
<reference evidence="2 3" key="1">
    <citation type="submission" date="2018-03" db="EMBL/GenBank/DDBJ databases">
        <title>Genomic Encyclopedia of Archaeal and Bacterial Type Strains, Phase II (KMG-II): from individual species to whole genera.</title>
        <authorList>
            <person name="Goeker M."/>
        </authorList>
    </citation>
    <scope>NUCLEOTIDE SEQUENCE [LARGE SCALE GENOMIC DNA]</scope>
    <source>
        <strain evidence="2 3">DSM 24859</strain>
    </source>
</reference>
<dbReference type="RefSeq" id="WP_106530847.1">
    <property type="nucleotide sequence ID" value="NZ_PYAW01000007.1"/>
</dbReference>
<proteinExistence type="predicted"/>
<dbReference type="Proteomes" id="UP000240971">
    <property type="component" value="Unassembled WGS sequence"/>
</dbReference>
<feature type="domain" description="DinB-like" evidence="1">
    <location>
        <begin position="27"/>
        <end position="162"/>
    </location>
</feature>
<protein>
    <submittedName>
        <fullName evidence="2">DinB family protein</fullName>
    </submittedName>
</protein>
<dbReference type="InterPro" id="IPR034660">
    <property type="entry name" value="DinB/YfiT-like"/>
</dbReference>